<reference evidence="2 3" key="1">
    <citation type="submission" date="2016-06" db="EMBL/GenBank/DDBJ databases">
        <title>Comparative genomics of the ectomycorrhizal sister species Rhizopogon vinicolor and Rhizopogon vesiculosus (Basidiomycota: Boletales) reveals a divergence of the mating type B locus.</title>
        <authorList>
            <consortium name="DOE Joint Genome Institute"/>
            <person name="Mujic A.B."/>
            <person name="Kuo A."/>
            <person name="Tritt A."/>
            <person name="Lipzen A."/>
            <person name="Chen C."/>
            <person name="Johnson J."/>
            <person name="Sharma A."/>
            <person name="Barry K."/>
            <person name="Grigoriev I.V."/>
            <person name="Spatafora J.W."/>
        </authorList>
    </citation>
    <scope>NUCLEOTIDE SEQUENCE [LARGE SCALE GENOMIC DNA]</scope>
    <source>
        <strain evidence="2 3">AM-OR11-026</strain>
    </source>
</reference>
<evidence type="ECO:0000313" key="3">
    <source>
        <dbReference type="Proteomes" id="UP000092154"/>
    </source>
</evidence>
<organism evidence="2 3">
    <name type="scientific">Rhizopogon vinicolor AM-OR11-026</name>
    <dbReference type="NCBI Taxonomy" id="1314800"/>
    <lineage>
        <taxon>Eukaryota</taxon>
        <taxon>Fungi</taxon>
        <taxon>Dikarya</taxon>
        <taxon>Basidiomycota</taxon>
        <taxon>Agaricomycotina</taxon>
        <taxon>Agaricomycetes</taxon>
        <taxon>Agaricomycetidae</taxon>
        <taxon>Boletales</taxon>
        <taxon>Suillineae</taxon>
        <taxon>Rhizopogonaceae</taxon>
        <taxon>Rhizopogon</taxon>
    </lineage>
</organism>
<dbReference type="EMBL" id="KV448718">
    <property type="protein sequence ID" value="OAX33719.1"/>
    <property type="molecule type" value="Genomic_DNA"/>
</dbReference>
<feature type="compositionally biased region" description="Low complexity" evidence="1">
    <location>
        <begin position="1"/>
        <end position="15"/>
    </location>
</feature>
<protein>
    <submittedName>
        <fullName evidence="2">Uncharacterized protein</fullName>
    </submittedName>
</protein>
<name>A0A1B7MMB1_9AGAM</name>
<accession>A0A1B7MMB1</accession>
<evidence type="ECO:0000256" key="1">
    <source>
        <dbReference type="SAM" id="MobiDB-lite"/>
    </source>
</evidence>
<gene>
    <name evidence="2" type="ORF">K503DRAFT_496422</name>
</gene>
<dbReference type="AlphaFoldDB" id="A0A1B7MMB1"/>
<evidence type="ECO:0000313" key="2">
    <source>
        <dbReference type="EMBL" id="OAX33719.1"/>
    </source>
</evidence>
<dbReference type="InParanoid" id="A0A1B7MMB1"/>
<feature type="region of interest" description="Disordered" evidence="1">
    <location>
        <begin position="1"/>
        <end position="20"/>
    </location>
</feature>
<sequence>MNSDSDSASASDSDSGIAKSRKWPFTAARSTASECSDLLAALLATNAFDEISDADDLQAVEDQIERRGFVDRGRTRGGLVFWLYPTGLYGPYHDLEGGAVERHGILVTVEAGVEVKEFMSELRNRLTKNGVYHGPKDGITHEHFAASK</sequence>
<dbReference type="Proteomes" id="UP000092154">
    <property type="component" value="Unassembled WGS sequence"/>
</dbReference>
<proteinExistence type="predicted"/>
<keyword evidence="3" id="KW-1185">Reference proteome</keyword>
<dbReference type="OrthoDB" id="2789562at2759"/>